<keyword evidence="3" id="KW-0862">Zinc</keyword>
<proteinExistence type="predicted"/>
<sequence length="287" mass="32295">MTDMPSAAIMDPSMLCTMCNEEGTLSCAGCHDIRYCSKTCQKMDWPLHKLVCKTWSQLYADRCCPLPGCKRGIWFSANEDRPRFVWLMPELQANGTVVNHGSSILENTTGMSVYAILNKNVIEILNRPIAAVSEGKRIYLSMDIHGEGAARKTVGKPSKAFEKIDTELVDYVRGRILAYGFVPDKNKFVDLTLADLRYVVDFYRSMYDKEMRDKIMRSSSDMVTGVRMDCVGDLAVSNELPYHSVDISMSEMASGEWDCPAAEKIGIPIIVKRLEPSLTWRGRKFDG</sequence>
<dbReference type="PROSITE" id="PS50865">
    <property type="entry name" value="ZF_MYND_2"/>
    <property type="match status" value="1"/>
</dbReference>
<keyword evidence="1" id="KW-0479">Metal-binding</keyword>
<dbReference type="EMBL" id="JAGMVJ010000004">
    <property type="protein sequence ID" value="KAH7091649.1"/>
    <property type="molecule type" value="Genomic_DNA"/>
</dbReference>
<protein>
    <recommendedName>
        <fullName evidence="5">MYND-type domain-containing protein</fullName>
    </recommendedName>
</protein>
<keyword evidence="2 4" id="KW-0863">Zinc-finger</keyword>
<accession>A0A8K0RCH7</accession>
<feature type="non-terminal residue" evidence="6">
    <location>
        <position position="1"/>
    </location>
</feature>
<dbReference type="GO" id="GO:0008270">
    <property type="term" value="F:zinc ion binding"/>
    <property type="evidence" value="ECO:0007669"/>
    <property type="project" value="UniProtKB-KW"/>
</dbReference>
<dbReference type="AlphaFoldDB" id="A0A8K0RCH7"/>
<keyword evidence="7" id="KW-1185">Reference proteome</keyword>
<feature type="domain" description="MYND-type" evidence="5">
    <location>
        <begin position="16"/>
        <end position="52"/>
    </location>
</feature>
<organism evidence="6 7">
    <name type="scientific">Paraphoma chrysanthemicola</name>
    <dbReference type="NCBI Taxonomy" id="798071"/>
    <lineage>
        <taxon>Eukaryota</taxon>
        <taxon>Fungi</taxon>
        <taxon>Dikarya</taxon>
        <taxon>Ascomycota</taxon>
        <taxon>Pezizomycotina</taxon>
        <taxon>Dothideomycetes</taxon>
        <taxon>Pleosporomycetidae</taxon>
        <taxon>Pleosporales</taxon>
        <taxon>Pleosporineae</taxon>
        <taxon>Phaeosphaeriaceae</taxon>
        <taxon>Paraphoma</taxon>
    </lineage>
</organism>
<dbReference type="InterPro" id="IPR002893">
    <property type="entry name" value="Znf_MYND"/>
</dbReference>
<dbReference type="Pfam" id="PF01753">
    <property type="entry name" value="zf-MYND"/>
    <property type="match status" value="1"/>
</dbReference>
<gene>
    <name evidence="6" type="ORF">FB567DRAFT_617310</name>
</gene>
<dbReference type="OrthoDB" id="437457at2759"/>
<reference evidence="6" key="1">
    <citation type="journal article" date="2021" name="Nat. Commun.">
        <title>Genetic determinants of endophytism in the Arabidopsis root mycobiome.</title>
        <authorList>
            <person name="Mesny F."/>
            <person name="Miyauchi S."/>
            <person name="Thiergart T."/>
            <person name="Pickel B."/>
            <person name="Atanasova L."/>
            <person name="Karlsson M."/>
            <person name="Huettel B."/>
            <person name="Barry K.W."/>
            <person name="Haridas S."/>
            <person name="Chen C."/>
            <person name="Bauer D."/>
            <person name="Andreopoulos W."/>
            <person name="Pangilinan J."/>
            <person name="LaButti K."/>
            <person name="Riley R."/>
            <person name="Lipzen A."/>
            <person name="Clum A."/>
            <person name="Drula E."/>
            <person name="Henrissat B."/>
            <person name="Kohler A."/>
            <person name="Grigoriev I.V."/>
            <person name="Martin F.M."/>
            <person name="Hacquard S."/>
        </authorList>
    </citation>
    <scope>NUCLEOTIDE SEQUENCE</scope>
    <source>
        <strain evidence="6">MPI-SDFR-AT-0120</strain>
    </source>
</reference>
<dbReference type="PROSITE" id="PS01360">
    <property type="entry name" value="ZF_MYND_1"/>
    <property type="match status" value="1"/>
</dbReference>
<dbReference type="SUPFAM" id="SSF144232">
    <property type="entry name" value="HIT/MYND zinc finger-like"/>
    <property type="match status" value="1"/>
</dbReference>
<evidence type="ECO:0000256" key="3">
    <source>
        <dbReference type="ARBA" id="ARBA00022833"/>
    </source>
</evidence>
<evidence type="ECO:0000313" key="7">
    <source>
        <dbReference type="Proteomes" id="UP000813461"/>
    </source>
</evidence>
<evidence type="ECO:0000256" key="4">
    <source>
        <dbReference type="PROSITE-ProRule" id="PRU00134"/>
    </source>
</evidence>
<evidence type="ECO:0000256" key="1">
    <source>
        <dbReference type="ARBA" id="ARBA00022723"/>
    </source>
</evidence>
<evidence type="ECO:0000313" key="6">
    <source>
        <dbReference type="EMBL" id="KAH7091649.1"/>
    </source>
</evidence>
<comment type="caution">
    <text evidence="6">The sequence shown here is derived from an EMBL/GenBank/DDBJ whole genome shotgun (WGS) entry which is preliminary data.</text>
</comment>
<evidence type="ECO:0000256" key="2">
    <source>
        <dbReference type="ARBA" id="ARBA00022771"/>
    </source>
</evidence>
<dbReference type="Proteomes" id="UP000813461">
    <property type="component" value="Unassembled WGS sequence"/>
</dbReference>
<dbReference type="Gene3D" id="6.10.140.2220">
    <property type="match status" value="1"/>
</dbReference>
<evidence type="ECO:0000259" key="5">
    <source>
        <dbReference type="PROSITE" id="PS50865"/>
    </source>
</evidence>
<name>A0A8K0RCH7_9PLEO</name>